<name>A0A8K0J6K5_9HYPO</name>
<evidence type="ECO:0000313" key="4">
    <source>
        <dbReference type="Proteomes" id="UP000811619"/>
    </source>
</evidence>
<feature type="chain" id="PRO_5035447241" description="3-carboxymuconate cyclase" evidence="2">
    <location>
        <begin position="20"/>
        <end position="410"/>
    </location>
</feature>
<dbReference type="InterPro" id="IPR015943">
    <property type="entry name" value="WD40/YVTN_repeat-like_dom_sf"/>
</dbReference>
<sequence length="410" mass="42940">MHAAFASSLLFLAATAAAAARVSRFLYVTSYGGDVTTLDLGDTCAVGCGGGGAATKVPLLRTVSSTDGCAGSPSWLTLDRANSVLYCVDEGFNTANGSLSSFATSARGVLSRLDKVPTLKGPVSAVLYGQGQKGLALAHYSPGALTTWDVSDPAHLSLIQSEQYKIAHVGPVSDRQEASHAHETFLDPTGSFVLVPDLGADKIHVYAVPKAPRLQLRALSPVSVKSGSGPRHIAFAARRDKTFMYLVNELANTIIGYRVTYADAGIQFRELFNIGTHGANAAVPKGAAAAEIAVSPDANHVIVSSRNESALSIPNFDTKNSTRIVSDSLINFSIDGKTGRLTRMQQVACGGRFPRHFSINRAGTLVAVGQQSDGRVVLINRDAKTGRLGSFAAYAEVAGPVSSVVFDEGD</sequence>
<protein>
    <recommendedName>
        <fullName evidence="5">3-carboxymuconate cyclase</fullName>
    </recommendedName>
</protein>
<evidence type="ECO:0000256" key="1">
    <source>
        <dbReference type="ARBA" id="ARBA00005564"/>
    </source>
</evidence>
<keyword evidence="2" id="KW-0732">Signal</keyword>
<feature type="signal peptide" evidence="2">
    <location>
        <begin position="1"/>
        <end position="19"/>
    </location>
</feature>
<dbReference type="PANTHER" id="PTHR30344:SF1">
    <property type="entry name" value="6-PHOSPHOGLUCONOLACTONASE"/>
    <property type="match status" value="1"/>
</dbReference>
<dbReference type="Pfam" id="PF10282">
    <property type="entry name" value="Lactonase"/>
    <property type="match status" value="1"/>
</dbReference>
<dbReference type="InterPro" id="IPR050282">
    <property type="entry name" value="Cycloisomerase_2"/>
</dbReference>
<dbReference type="Proteomes" id="UP000811619">
    <property type="component" value="Unassembled WGS sequence"/>
</dbReference>
<evidence type="ECO:0000256" key="2">
    <source>
        <dbReference type="SAM" id="SignalP"/>
    </source>
</evidence>
<evidence type="ECO:0008006" key="5">
    <source>
        <dbReference type="Google" id="ProtNLM"/>
    </source>
</evidence>
<dbReference type="Gene3D" id="2.130.10.10">
    <property type="entry name" value="YVTN repeat-like/Quinoprotein amine dehydrogenase"/>
    <property type="match status" value="1"/>
</dbReference>
<evidence type="ECO:0000313" key="3">
    <source>
        <dbReference type="EMBL" id="KAG5925780.1"/>
    </source>
</evidence>
<dbReference type="EMBL" id="SRPY01000337">
    <property type="protein sequence ID" value="KAG5925780.1"/>
    <property type="molecule type" value="Genomic_DNA"/>
</dbReference>
<dbReference type="GO" id="GO:0017057">
    <property type="term" value="F:6-phosphogluconolactonase activity"/>
    <property type="evidence" value="ECO:0007669"/>
    <property type="project" value="TreeGrafter"/>
</dbReference>
<accession>A0A8K0J6K5</accession>
<keyword evidence="4" id="KW-1185">Reference proteome</keyword>
<dbReference type="PANTHER" id="PTHR30344">
    <property type="entry name" value="6-PHOSPHOGLUCONOLACTONASE-RELATED"/>
    <property type="match status" value="1"/>
</dbReference>
<dbReference type="OrthoDB" id="9972196at2759"/>
<dbReference type="InterPro" id="IPR011048">
    <property type="entry name" value="Haem_d1_sf"/>
</dbReference>
<comment type="similarity">
    <text evidence="1">Belongs to the cycloisomerase 2 family.</text>
</comment>
<dbReference type="InterPro" id="IPR019405">
    <property type="entry name" value="Lactonase_7-beta_prop"/>
</dbReference>
<dbReference type="AlphaFoldDB" id="A0A8K0J6K5"/>
<dbReference type="SUPFAM" id="SSF51004">
    <property type="entry name" value="C-terminal (heme d1) domain of cytochrome cd1-nitrite reductase"/>
    <property type="match status" value="1"/>
</dbReference>
<organism evidence="3 4">
    <name type="scientific">Claviceps africana</name>
    <dbReference type="NCBI Taxonomy" id="83212"/>
    <lineage>
        <taxon>Eukaryota</taxon>
        <taxon>Fungi</taxon>
        <taxon>Dikarya</taxon>
        <taxon>Ascomycota</taxon>
        <taxon>Pezizomycotina</taxon>
        <taxon>Sordariomycetes</taxon>
        <taxon>Hypocreomycetidae</taxon>
        <taxon>Hypocreales</taxon>
        <taxon>Clavicipitaceae</taxon>
        <taxon>Claviceps</taxon>
    </lineage>
</organism>
<reference evidence="3" key="1">
    <citation type="journal article" date="2020" name="bioRxiv">
        <title>Whole genome comparisons of ergot fungi reveals the divergence and evolution of species within the genus Claviceps are the result of varying mechanisms driving genome evolution and host range expansion.</title>
        <authorList>
            <person name="Wyka S.A."/>
            <person name="Mondo S.J."/>
            <person name="Liu M."/>
            <person name="Dettman J."/>
            <person name="Nalam V."/>
            <person name="Broders K.D."/>
        </authorList>
    </citation>
    <scope>NUCLEOTIDE SEQUENCE</scope>
    <source>
        <strain evidence="3">CCC 489</strain>
    </source>
</reference>
<proteinExistence type="inferred from homology"/>
<gene>
    <name evidence="3" type="ORF">E4U42_003952</name>
</gene>
<comment type="caution">
    <text evidence="3">The sequence shown here is derived from an EMBL/GenBank/DDBJ whole genome shotgun (WGS) entry which is preliminary data.</text>
</comment>